<accession>A0AAX3Y5P4</accession>
<evidence type="ECO:0000313" key="7">
    <source>
        <dbReference type="Proteomes" id="UP001231166"/>
    </source>
</evidence>
<dbReference type="EMBL" id="JAPWIS010000021">
    <property type="protein sequence ID" value="MCZ4588256.1"/>
    <property type="molecule type" value="Genomic_DNA"/>
</dbReference>
<dbReference type="PROSITE" id="PS00061">
    <property type="entry name" value="ADH_SHORT"/>
    <property type="match status" value="1"/>
</dbReference>
<dbReference type="Pfam" id="PF13561">
    <property type="entry name" value="adh_short_C2"/>
    <property type="match status" value="1"/>
</dbReference>
<dbReference type="Proteomes" id="UP001066327">
    <property type="component" value="Unassembled WGS sequence"/>
</dbReference>
<reference evidence="5" key="2">
    <citation type="submission" date="2023-07" db="EMBL/GenBank/DDBJ databases">
        <title>Genomic analysis of Rhodococcus opacus VOC-14 with glycol ethers degradation activity.</title>
        <authorList>
            <person name="Narkevich D.A."/>
            <person name="Hlushen A.M."/>
            <person name="Akhremchuk A.E."/>
            <person name="Sikolenko M.A."/>
            <person name="Valentovich L.N."/>
        </authorList>
    </citation>
    <scope>NUCLEOTIDE SEQUENCE</scope>
    <source>
        <strain evidence="5">VOC-14</strain>
    </source>
</reference>
<dbReference type="InterPro" id="IPR036291">
    <property type="entry name" value="NAD(P)-bd_dom_sf"/>
</dbReference>
<gene>
    <name evidence="4" type="ORF">O4328_32055</name>
    <name evidence="5" type="ORF">Q5707_20615</name>
</gene>
<dbReference type="FunFam" id="3.40.50.720:FF:000084">
    <property type="entry name" value="Short-chain dehydrogenase reductase"/>
    <property type="match status" value="1"/>
</dbReference>
<dbReference type="RefSeq" id="WP_182624948.1">
    <property type="nucleotide sequence ID" value="NZ_CP130953.1"/>
</dbReference>
<evidence type="ECO:0000313" key="4">
    <source>
        <dbReference type="EMBL" id="MCZ4588256.1"/>
    </source>
</evidence>
<keyword evidence="2 5" id="KW-0560">Oxidoreductase</keyword>
<dbReference type="NCBIfam" id="NF005559">
    <property type="entry name" value="PRK07231.1"/>
    <property type="match status" value="1"/>
</dbReference>
<evidence type="ECO:0000313" key="5">
    <source>
        <dbReference type="EMBL" id="WLF44381.1"/>
    </source>
</evidence>
<dbReference type="GO" id="GO:0016616">
    <property type="term" value="F:oxidoreductase activity, acting on the CH-OH group of donors, NAD or NADP as acceptor"/>
    <property type="evidence" value="ECO:0007669"/>
    <property type="project" value="TreeGrafter"/>
</dbReference>
<proteinExistence type="inferred from homology"/>
<evidence type="ECO:0000259" key="3">
    <source>
        <dbReference type="SMART" id="SM00822"/>
    </source>
</evidence>
<sequence>MSNAVVVVTGAGRGIGECVARSLAKEGAKVVLSGRTVSALEGVRDAIEADGGTALVRPTDVMDPESIAGLFDDTEKAFGKLDVLVNNAGIATQTNMVDMDEAEWDRIFNTNVRGLFLSSREAGRRFRDAGAGRAINIASVFGLVGRPGFSAYCASKGAVINFTRSVAAEWARFGAQMNAVAPGYIATDINAEMRADEAAYKKVLRGIPAYRMGTPEELANVVTYLALNAPDFLTGQTIAVDGGESSV</sequence>
<dbReference type="AlphaFoldDB" id="A0AAX3Y5P4"/>
<protein>
    <submittedName>
        <fullName evidence="4">3-oxoacyl-ACP reductase FabG</fullName>
    </submittedName>
    <submittedName>
        <fullName evidence="5">3-oxoacyl-ACP reductase family protein</fullName>
        <ecNumber evidence="5">1.1.1.-</ecNumber>
    </submittedName>
</protein>
<dbReference type="InterPro" id="IPR057326">
    <property type="entry name" value="KR_dom"/>
</dbReference>
<dbReference type="SUPFAM" id="SSF51735">
    <property type="entry name" value="NAD(P)-binding Rossmann-fold domains"/>
    <property type="match status" value="1"/>
</dbReference>
<evidence type="ECO:0000256" key="2">
    <source>
        <dbReference type="ARBA" id="ARBA00023002"/>
    </source>
</evidence>
<organism evidence="5 7">
    <name type="scientific">Rhodococcus opacus</name>
    <name type="common">Nocardia opaca</name>
    <dbReference type="NCBI Taxonomy" id="37919"/>
    <lineage>
        <taxon>Bacteria</taxon>
        <taxon>Bacillati</taxon>
        <taxon>Actinomycetota</taxon>
        <taxon>Actinomycetes</taxon>
        <taxon>Mycobacteriales</taxon>
        <taxon>Nocardiaceae</taxon>
        <taxon>Rhodococcus</taxon>
    </lineage>
</organism>
<name>A0AAX3Y5P4_RHOOP</name>
<dbReference type="EMBL" id="CP130953">
    <property type="protein sequence ID" value="WLF44381.1"/>
    <property type="molecule type" value="Genomic_DNA"/>
</dbReference>
<dbReference type="PANTHER" id="PTHR42760:SF133">
    <property type="entry name" value="3-OXOACYL-[ACYL-CARRIER-PROTEIN] REDUCTASE"/>
    <property type="match status" value="1"/>
</dbReference>
<dbReference type="InterPro" id="IPR002347">
    <property type="entry name" value="SDR_fam"/>
</dbReference>
<keyword evidence="6" id="KW-1185">Reference proteome</keyword>
<dbReference type="Gene3D" id="3.40.50.720">
    <property type="entry name" value="NAD(P)-binding Rossmann-like Domain"/>
    <property type="match status" value="1"/>
</dbReference>
<dbReference type="SMART" id="SM00822">
    <property type="entry name" value="PKS_KR"/>
    <property type="match status" value="1"/>
</dbReference>
<dbReference type="PRINTS" id="PR00080">
    <property type="entry name" value="SDRFAMILY"/>
</dbReference>
<dbReference type="PRINTS" id="PR00081">
    <property type="entry name" value="GDHRDH"/>
</dbReference>
<comment type="similarity">
    <text evidence="1">Belongs to the short-chain dehydrogenases/reductases (SDR) family.</text>
</comment>
<dbReference type="EC" id="1.1.1.-" evidence="5"/>
<feature type="domain" description="Ketoreductase" evidence="3">
    <location>
        <begin position="4"/>
        <end position="188"/>
    </location>
</feature>
<dbReference type="PANTHER" id="PTHR42760">
    <property type="entry name" value="SHORT-CHAIN DEHYDROGENASES/REDUCTASES FAMILY MEMBER"/>
    <property type="match status" value="1"/>
</dbReference>
<evidence type="ECO:0000256" key="1">
    <source>
        <dbReference type="ARBA" id="ARBA00006484"/>
    </source>
</evidence>
<dbReference type="Proteomes" id="UP001231166">
    <property type="component" value="Chromosome"/>
</dbReference>
<evidence type="ECO:0000313" key="6">
    <source>
        <dbReference type="Proteomes" id="UP001066327"/>
    </source>
</evidence>
<dbReference type="InterPro" id="IPR020904">
    <property type="entry name" value="Sc_DH/Rdtase_CS"/>
</dbReference>
<reference evidence="4" key="1">
    <citation type="submission" date="2022-12" db="EMBL/GenBank/DDBJ databases">
        <authorList>
            <person name="Krivoruchko A.V."/>
            <person name="Elkin A."/>
        </authorList>
    </citation>
    <scope>NUCLEOTIDE SEQUENCE</scope>
    <source>
        <strain evidence="4">IEGM 249</strain>
    </source>
</reference>